<evidence type="ECO:0000313" key="4">
    <source>
        <dbReference type="Proteomes" id="UP000683360"/>
    </source>
</evidence>
<dbReference type="OrthoDB" id="6107726at2759"/>
<dbReference type="SMART" id="SM00487">
    <property type="entry name" value="DEXDc"/>
    <property type="match status" value="1"/>
</dbReference>
<proteinExistence type="inferred from homology"/>
<dbReference type="InterPro" id="IPR014001">
    <property type="entry name" value="Helicase_ATP-bd"/>
</dbReference>
<dbReference type="Proteomes" id="UP000683360">
    <property type="component" value="Unassembled WGS sequence"/>
</dbReference>
<evidence type="ECO:0000256" key="1">
    <source>
        <dbReference type="ARBA" id="ARBA00005446"/>
    </source>
</evidence>
<gene>
    <name evidence="3" type="ORF">MEDL_39334</name>
</gene>
<dbReference type="EMBL" id="CAJPWZ010001887">
    <property type="protein sequence ID" value="CAG2226242.1"/>
    <property type="molecule type" value="Genomic_DNA"/>
</dbReference>
<evidence type="ECO:0000259" key="2">
    <source>
        <dbReference type="PROSITE" id="PS51192"/>
    </source>
</evidence>
<dbReference type="Gene3D" id="3.40.50.300">
    <property type="entry name" value="P-loop containing nucleotide triphosphate hydrolases"/>
    <property type="match status" value="1"/>
</dbReference>
<comment type="caution">
    <text evidence="3">The sequence shown here is derived from an EMBL/GenBank/DDBJ whole genome shotgun (WGS) entry which is preliminary data.</text>
</comment>
<dbReference type="GO" id="GO:0003676">
    <property type="term" value="F:nucleic acid binding"/>
    <property type="evidence" value="ECO:0007669"/>
    <property type="project" value="InterPro"/>
</dbReference>
<dbReference type="PANTHER" id="PTHR13710">
    <property type="entry name" value="DNA HELICASE RECQ FAMILY MEMBER"/>
    <property type="match status" value="1"/>
</dbReference>
<name>A0A8S3SZ17_MYTED</name>
<organism evidence="3 4">
    <name type="scientific">Mytilus edulis</name>
    <name type="common">Blue mussel</name>
    <dbReference type="NCBI Taxonomy" id="6550"/>
    <lineage>
        <taxon>Eukaryota</taxon>
        <taxon>Metazoa</taxon>
        <taxon>Spiralia</taxon>
        <taxon>Lophotrochozoa</taxon>
        <taxon>Mollusca</taxon>
        <taxon>Bivalvia</taxon>
        <taxon>Autobranchia</taxon>
        <taxon>Pteriomorphia</taxon>
        <taxon>Mytilida</taxon>
        <taxon>Mytiloidea</taxon>
        <taxon>Mytilidae</taxon>
        <taxon>Mytilinae</taxon>
        <taxon>Mytilus</taxon>
    </lineage>
</organism>
<dbReference type="PANTHER" id="PTHR13710:SF157">
    <property type="entry name" value="DNA HELICASE"/>
    <property type="match status" value="1"/>
</dbReference>
<dbReference type="GO" id="GO:0005694">
    <property type="term" value="C:chromosome"/>
    <property type="evidence" value="ECO:0007669"/>
    <property type="project" value="TreeGrafter"/>
</dbReference>
<dbReference type="GO" id="GO:0000723">
    <property type="term" value="P:telomere maintenance"/>
    <property type="evidence" value="ECO:0007669"/>
    <property type="project" value="TreeGrafter"/>
</dbReference>
<sequence length="301" mass="34242">MASKSDIDVAIDKVLTDFKISTLKAEQRTILDCLIEKKDCMAILPTGFGKSLPYQMLVSVRRELEKETSSDDVGKVIVCSPLVALMADQVDRINAVPNVTAAYRGACSNGDDDILKGKFDYLFASPETLISDKKWRMTLQQMNVSLIVVDEFHTICTWGGVGEQEEETAFRKWFRYIGELRSMFTTANLLALSATCTTTMRKRVMRELHMHKDLTTIISKSPNKPNIKFCVQKIDNTIDMSMVWLVDALEKLKIDFPRTIIYSNTIKQLSELYSYLCTENPDAVHLIDMFHSETPEEKKKL</sequence>
<dbReference type="InterPro" id="IPR011545">
    <property type="entry name" value="DEAD/DEAH_box_helicase_dom"/>
</dbReference>
<dbReference type="GO" id="GO:0043138">
    <property type="term" value="F:3'-5' DNA helicase activity"/>
    <property type="evidence" value="ECO:0007669"/>
    <property type="project" value="TreeGrafter"/>
</dbReference>
<accession>A0A8S3SZ17</accession>
<dbReference type="SUPFAM" id="SSF52540">
    <property type="entry name" value="P-loop containing nucleoside triphosphate hydrolases"/>
    <property type="match status" value="2"/>
</dbReference>
<reference evidence="3" key="1">
    <citation type="submission" date="2021-03" db="EMBL/GenBank/DDBJ databases">
        <authorList>
            <person name="Bekaert M."/>
        </authorList>
    </citation>
    <scope>NUCLEOTIDE SEQUENCE</scope>
</reference>
<protein>
    <recommendedName>
        <fullName evidence="2">Helicase ATP-binding domain-containing protein</fullName>
    </recommendedName>
</protein>
<evidence type="ECO:0000313" key="3">
    <source>
        <dbReference type="EMBL" id="CAG2226242.1"/>
    </source>
</evidence>
<dbReference type="PROSITE" id="PS51192">
    <property type="entry name" value="HELICASE_ATP_BIND_1"/>
    <property type="match status" value="1"/>
</dbReference>
<keyword evidence="4" id="KW-1185">Reference proteome</keyword>
<dbReference type="Pfam" id="PF00270">
    <property type="entry name" value="DEAD"/>
    <property type="match status" value="1"/>
</dbReference>
<dbReference type="InterPro" id="IPR027417">
    <property type="entry name" value="P-loop_NTPase"/>
</dbReference>
<dbReference type="GO" id="GO:0005654">
    <property type="term" value="C:nucleoplasm"/>
    <property type="evidence" value="ECO:0007669"/>
    <property type="project" value="TreeGrafter"/>
</dbReference>
<feature type="domain" description="Helicase ATP-binding" evidence="2">
    <location>
        <begin position="31"/>
        <end position="214"/>
    </location>
</feature>
<comment type="similarity">
    <text evidence="1">Belongs to the helicase family. RecQ subfamily.</text>
</comment>
<dbReference type="GO" id="GO:0005737">
    <property type="term" value="C:cytoplasm"/>
    <property type="evidence" value="ECO:0007669"/>
    <property type="project" value="TreeGrafter"/>
</dbReference>
<dbReference type="GO" id="GO:0005524">
    <property type="term" value="F:ATP binding"/>
    <property type="evidence" value="ECO:0007669"/>
    <property type="project" value="InterPro"/>
</dbReference>
<dbReference type="GO" id="GO:0009378">
    <property type="term" value="F:four-way junction helicase activity"/>
    <property type="evidence" value="ECO:0007669"/>
    <property type="project" value="TreeGrafter"/>
</dbReference>
<dbReference type="AlphaFoldDB" id="A0A8S3SZ17"/>
<dbReference type="GO" id="GO:0000724">
    <property type="term" value="P:double-strand break repair via homologous recombination"/>
    <property type="evidence" value="ECO:0007669"/>
    <property type="project" value="TreeGrafter"/>
</dbReference>